<dbReference type="Proteomes" id="UP001627154">
    <property type="component" value="Unassembled WGS sequence"/>
</dbReference>
<name>A0ABD2WSI1_9HYME</name>
<keyword evidence="3" id="KW-1185">Reference proteome</keyword>
<proteinExistence type="predicted"/>
<feature type="compositionally biased region" description="Low complexity" evidence="1">
    <location>
        <begin position="417"/>
        <end position="427"/>
    </location>
</feature>
<dbReference type="InterPro" id="IPR036397">
    <property type="entry name" value="RNaseH_sf"/>
</dbReference>
<organism evidence="2 3">
    <name type="scientific">Trichogramma kaykai</name>
    <dbReference type="NCBI Taxonomy" id="54128"/>
    <lineage>
        <taxon>Eukaryota</taxon>
        <taxon>Metazoa</taxon>
        <taxon>Ecdysozoa</taxon>
        <taxon>Arthropoda</taxon>
        <taxon>Hexapoda</taxon>
        <taxon>Insecta</taxon>
        <taxon>Pterygota</taxon>
        <taxon>Neoptera</taxon>
        <taxon>Endopterygota</taxon>
        <taxon>Hymenoptera</taxon>
        <taxon>Apocrita</taxon>
        <taxon>Proctotrupomorpha</taxon>
        <taxon>Chalcidoidea</taxon>
        <taxon>Trichogrammatidae</taxon>
        <taxon>Trichogramma</taxon>
    </lineage>
</organism>
<feature type="region of interest" description="Disordered" evidence="1">
    <location>
        <begin position="1278"/>
        <end position="1307"/>
    </location>
</feature>
<dbReference type="PANTHER" id="PTHR40552">
    <property type="entry name" value="AT05186P-RELATED"/>
    <property type="match status" value="1"/>
</dbReference>
<gene>
    <name evidence="2" type="ORF">TKK_009854</name>
</gene>
<feature type="compositionally biased region" description="Low complexity" evidence="1">
    <location>
        <begin position="400"/>
        <end position="410"/>
    </location>
</feature>
<comment type="caution">
    <text evidence="2">The sequence shown here is derived from an EMBL/GenBank/DDBJ whole genome shotgun (WGS) entry which is preliminary data.</text>
</comment>
<feature type="compositionally biased region" description="Basic and acidic residues" evidence="1">
    <location>
        <begin position="323"/>
        <end position="361"/>
    </location>
</feature>
<protein>
    <submittedName>
        <fullName evidence="2">Uncharacterized protein</fullName>
    </submittedName>
</protein>
<evidence type="ECO:0000256" key="1">
    <source>
        <dbReference type="SAM" id="MobiDB-lite"/>
    </source>
</evidence>
<feature type="region of interest" description="Disordered" evidence="1">
    <location>
        <begin position="506"/>
        <end position="581"/>
    </location>
</feature>
<dbReference type="Gene3D" id="3.30.420.10">
    <property type="entry name" value="Ribonuclease H-like superfamily/Ribonuclease H"/>
    <property type="match status" value="1"/>
</dbReference>
<evidence type="ECO:0000313" key="2">
    <source>
        <dbReference type="EMBL" id="KAL3395976.1"/>
    </source>
</evidence>
<dbReference type="EMBL" id="JBJJXI010000074">
    <property type="protein sequence ID" value="KAL3395976.1"/>
    <property type="molecule type" value="Genomic_DNA"/>
</dbReference>
<dbReference type="Gene3D" id="3.90.70.120">
    <property type="match status" value="1"/>
</dbReference>
<evidence type="ECO:0000313" key="3">
    <source>
        <dbReference type="Proteomes" id="UP001627154"/>
    </source>
</evidence>
<sequence length="1764" mass="198093">MPFIPSDFNLGILKSLWLDWYEDVIIVERLNCSVKTVKKWIARFRDNPGRIVSDTRQNNPGRPLKVSNEDLQRVIHRIEETPFMPVYRLPDEMNLGVTEKILRTAIKKRTEMRFRIAAKKPLLSAKVIDERLRYANEHIHWGENDWRHVFALHEKVFSTSKDGRRGVWRMPNSRYEAKNVIKKVNNGRVNRSYWACASGDGPGAIVEIDRKMKSIDYRLILNDVLLPTVLERYPRDERIYIIEDNSRVRTAKIIKEWKKKRKRRQEKLEPAACTVTDRSASVLSAPKSSRYPERVGQQGLPGSGAEGRGLRRGAGPVPAPARRRLEPVPRGHGDRRGRTGPPRGREGSARRWPALRRDGPAADRPPARLLCGRPQVRGVHAAGSRGHMRRGERHARPAEPARGPAEAARGQPRQSVRRAAAGPAARAAQIRGCVARPRPLLPAQSERSVWSASAAQAAAGGLPVFAIPDDVRLSEIDRGISEPNALHAVPREAATRDRLRATAGAVVRRGPGLVPAAEQEVGQDKKSPSGAPPRYSRPGSRRASAAGATATGATGADEHAAAGQRTAAAAAAVPATRRHAEVPARIDRPRVPPAATQRYDEARALSPPRSQPGATVQEWFAAARAQQREATAAATAAATVTATVAATVAADEPHRLPVQVQQRLPYNPRTACVYANVPSRFRVARIVEPLDQFRFRATPTSTMILQYKYAPDKRHHMSAHTVVALAVMQVRPPPAWQDADIEYAIKVGSRLYDRMEDENPDFVGSSALAFQDARLEIENEKLIVSVDTLTVTGPILSHDPRIPSLQQALRWFFNEKRGSASCELRVGVTLSLGIYKDEQKCFWLYDERPHDRDGKLLPGMYSGAATLYRLLSLDDLVERIVDSVKWGEGCSYELRRVGFLPDLPGTIGWFHFQPYRRSASWILRGSPGVHAAADRFDAANHDKQSLGTATLVLVMAFSLHLRQWKASTIDEILVEGDAYYTWCTTRDNEGPSEPERKLRPSNMRLVVFLRKYKFRLRVREQAVTGKLCPGEQLLHSLRFFFFELGEEFCIFEALDGPEPIRYLGLWARRDELENGIIDWTWYLFHDHATSQLARAALGDQYRDETSAIAPDQESACVLRFARIEDLRDVLVALFCRDNGDDDDDDRYLAGSLPQQQQPEQAPGQEVAFSMHALVVDSRGKEPLDDDEIAREMRRSVIPEATEYTTDTPTSGHLLGSQHGTVARYAHRQSGWTRAGSALAALAMRHLCDPFQWTTLTVDTLLDLGDAISAKWRSEIQSDDDDAAAAAAADNDPDAGEQPPPPLPQPRDYLLPHEIGSIQLGTNDMNLVVQPILDDEERQATIRQQLCRHLEELFELTYQAVLRSGRVQLAVWRFDGVYFVLEPSGNEANQYLAGVYYWLELEGLCAFLAPILLDGGGGAEIQTYGVGVESIGNVPESARPQPTNEVVKHDWYNWTFVRAQNWQLEYDEETAAEELDSNMDTGTALRAILSTCFFLARAQIHEMHQWTVGLLRQAVIVARGLHMLNIERHGEDRRFSPYDMISEFFIGNRQIRLIMEDCVAYGRPAVTNFQEGVDKMTSRYDGVILNATAPGCEHYWAIWRRREDYYCLTPYKGVVRKKRLNWSFFEDSDAAQWEMTGVYVTNSENRNIDFVGNLVDPSPAIAPSVLPPMNAYRPITDDNGYECTRAGPISIIQLLLADKTGPYALVITKTIGVKFLIYFSDVRDIFFVATIDVKYSDWLDLGDLSDRFPFYSLRTAQTEQNFYRC</sequence>
<feature type="region of interest" description="Disordered" evidence="1">
    <location>
        <begin position="259"/>
        <end position="427"/>
    </location>
</feature>
<accession>A0ABD2WSI1</accession>
<dbReference type="PANTHER" id="PTHR40552:SF6">
    <property type="entry name" value="FI09606P-RELATED"/>
    <property type="match status" value="1"/>
</dbReference>
<feature type="compositionally biased region" description="Low complexity" evidence="1">
    <location>
        <begin position="528"/>
        <end position="575"/>
    </location>
</feature>
<reference evidence="2 3" key="1">
    <citation type="journal article" date="2024" name="bioRxiv">
        <title>A reference genome for Trichogramma kaykai: A tiny desert-dwelling parasitoid wasp with competing sex-ratio distorters.</title>
        <authorList>
            <person name="Culotta J."/>
            <person name="Lindsey A.R."/>
        </authorList>
    </citation>
    <scope>NUCLEOTIDE SEQUENCE [LARGE SCALE GENOMIC DNA]</scope>
    <source>
        <strain evidence="2 3">KSX58</strain>
    </source>
</reference>